<dbReference type="InterPro" id="IPR036291">
    <property type="entry name" value="NAD(P)-bd_dom_sf"/>
</dbReference>
<dbReference type="PIRSF" id="PIRSF036426">
    <property type="entry name" value="Sirohaem_synth"/>
    <property type="match status" value="1"/>
</dbReference>
<comment type="pathway">
    <text evidence="14 15">Cofactor biosynthesis; adenosylcobalamin biosynthesis; precorrin-2 from uroporphyrinogen III: step 1/1.</text>
</comment>
<dbReference type="InterPro" id="IPR000878">
    <property type="entry name" value="4pyrrol_Mease"/>
</dbReference>
<dbReference type="InterPro" id="IPR037115">
    <property type="entry name" value="Sirohaem_synt_dimer_dom_sf"/>
</dbReference>
<keyword evidence="7 15" id="KW-0560">Oxidoreductase</keyword>
<evidence type="ECO:0000256" key="11">
    <source>
        <dbReference type="ARBA" id="ARBA00023268"/>
    </source>
</evidence>
<dbReference type="Gene3D" id="3.40.1010.10">
    <property type="entry name" value="Cobalt-precorrin-4 Transmethylase, Domain 1"/>
    <property type="match status" value="1"/>
</dbReference>
<evidence type="ECO:0000256" key="15">
    <source>
        <dbReference type="HAMAP-Rule" id="MF_01646"/>
    </source>
</evidence>
<dbReference type="Pfam" id="PF14824">
    <property type="entry name" value="Sirohm_synth_M"/>
    <property type="match status" value="1"/>
</dbReference>
<dbReference type="EC" id="1.3.1.76" evidence="15"/>
<dbReference type="NCBIfam" id="TIGR01470">
    <property type="entry name" value="cysG_Nterm"/>
    <property type="match status" value="1"/>
</dbReference>
<dbReference type="RefSeq" id="WP_173272565.1">
    <property type="nucleotide sequence ID" value="NZ_AP021889.1"/>
</dbReference>
<comment type="pathway">
    <text evidence="15">Porphyrin-containing compound metabolism; siroheme biosynthesis; siroheme from sirohydrochlorin: step 1/1.</text>
</comment>
<dbReference type="UniPathway" id="UPA00262">
    <property type="reaction ID" value="UER00211"/>
</dbReference>
<comment type="catalytic activity">
    <reaction evidence="15">
        <text>siroheme + 2 H(+) = sirohydrochlorin + Fe(2+)</text>
        <dbReference type="Rhea" id="RHEA:24360"/>
        <dbReference type="ChEBI" id="CHEBI:15378"/>
        <dbReference type="ChEBI" id="CHEBI:29033"/>
        <dbReference type="ChEBI" id="CHEBI:58351"/>
        <dbReference type="ChEBI" id="CHEBI:60052"/>
        <dbReference type="EC" id="4.99.1.4"/>
    </reaction>
</comment>
<evidence type="ECO:0000256" key="16">
    <source>
        <dbReference type="PIRSR" id="PIRSR036426-1"/>
    </source>
</evidence>
<dbReference type="GO" id="GO:0051287">
    <property type="term" value="F:NAD binding"/>
    <property type="evidence" value="ECO:0007669"/>
    <property type="project" value="InterPro"/>
</dbReference>
<dbReference type="InterPro" id="IPR014776">
    <property type="entry name" value="4pyrrole_Mease_sub2"/>
</dbReference>
<evidence type="ECO:0000259" key="18">
    <source>
        <dbReference type="Pfam" id="PF00590"/>
    </source>
</evidence>
<evidence type="ECO:0000256" key="14">
    <source>
        <dbReference type="ARBA" id="ARBA00060548"/>
    </source>
</evidence>
<dbReference type="Gene3D" id="3.30.160.110">
    <property type="entry name" value="Siroheme synthase, domain 2"/>
    <property type="match status" value="1"/>
</dbReference>
<evidence type="ECO:0000256" key="4">
    <source>
        <dbReference type="ARBA" id="ARBA00022603"/>
    </source>
</evidence>
<feature type="binding site" evidence="15">
    <location>
        <begin position="43"/>
        <end position="44"/>
    </location>
    <ligand>
        <name>NAD(+)</name>
        <dbReference type="ChEBI" id="CHEBI:57540"/>
    </ligand>
</feature>
<dbReference type="EC" id="4.99.1.4" evidence="15"/>
<dbReference type="GO" id="GO:0019354">
    <property type="term" value="P:siroheme biosynthetic process"/>
    <property type="evidence" value="ECO:0007669"/>
    <property type="project" value="UniProtKB-UniRule"/>
</dbReference>
<dbReference type="Pfam" id="PF10414">
    <property type="entry name" value="CysG_dimeriser"/>
    <property type="match status" value="1"/>
</dbReference>
<dbReference type="FunFam" id="3.40.1010.10:FF:000001">
    <property type="entry name" value="Siroheme synthase"/>
    <property type="match status" value="1"/>
</dbReference>
<keyword evidence="4 15" id="KW-0489">Methyltransferase</keyword>
<feature type="binding site" evidence="15">
    <location>
        <begin position="22"/>
        <end position="23"/>
    </location>
    <ligand>
        <name>NAD(+)</name>
        <dbReference type="ChEBI" id="CHEBI:57540"/>
    </ligand>
</feature>
<dbReference type="InterPro" id="IPR006366">
    <property type="entry name" value="CobA/CysG_C"/>
</dbReference>
<dbReference type="GO" id="GO:0009236">
    <property type="term" value="P:cobalamin biosynthetic process"/>
    <property type="evidence" value="ECO:0007669"/>
    <property type="project" value="UniProtKB-UniRule"/>
</dbReference>
<dbReference type="Pfam" id="PF13241">
    <property type="entry name" value="NAD_binding_7"/>
    <property type="match status" value="1"/>
</dbReference>
<feature type="binding site" evidence="15">
    <location>
        <begin position="337"/>
        <end position="338"/>
    </location>
    <ligand>
        <name>S-adenosyl-L-methionine</name>
        <dbReference type="ChEBI" id="CHEBI:59789"/>
    </ligand>
</feature>
<dbReference type="UniPathway" id="UPA00148">
    <property type="reaction ID" value="UER00211"/>
</dbReference>
<dbReference type="CDD" id="cd11642">
    <property type="entry name" value="SUMT"/>
    <property type="match status" value="1"/>
</dbReference>
<protein>
    <recommendedName>
        <fullName evidence="15">Siroheme synthase</fullName>
    </recommendedName>
    <domain>
        <recommendedName>
            <fullName evidence="15">Uroporphyrinogen-III C-methyltransferase</fullName>
            <shortName evidence="15">Urogen III methylase</shortName>
            <ecNumber evidence="15">2.1.1.107</ecNumber>
        </recommendedName>
        <alternativeName>
            <fullName evidence="15">SUMT</fullName>
        </alternativeName>
        <alternativeName>
            <fullName evidence="15">Uroporphyrinogen III methylase</fullName>
            <shortName evidence="15">UROM</shortName>
        </alternativeName>
    </domain>
    <domain>
        <recommendedName>
            <fullName evidence="15">Precorrin-2 dehydrogenase</fullName>
            <ecNumber evidence="15">1.3.1.76</ecNumber>
        </recommendedName>
    </domain>
    <domain>
        <recommendedName>
            <fullName evidence="15">Sirohydrochlorin ferrochelatase</fullName>
            <ecNumber evidence="15">4.99.1.4</ecNumber>
        </recommendedName>
    </domain>
</protein>
<comment type="similarity">
    <text evidence="15">In the N-terminal section; belongs to the precorrin-2 dehydrogenase / sirohydrochlorin ferrochelatase family.</text>
</comment>
<dbReference type="InterPro" id="IPR003043">
    <property type="entry name" value="Uropor_MeTrfase_CS"/>
</dbReference>
<dbReference type="Gene3D" id="3.30.950.10">
    <property type="entry name" value="Methyltransferase, Cobalt-precorrin-4 Transmethylase, Domain 2"/>
    <property type="match status" value="1"/>
</dbReference>
<dbReference type="HAMAP" id="MF_01646">
    <property type="entry name" value="Siroheme_synth"/>
    <property type="match status" value="1"/>
</dbReference>
<evidence type="ECO:0000256" key="3">
    <source>
        <dbReference type="ARBA" id="ARBA00022573"/>
    </source>
</evidence>
<dbReference type="SUPFAM" id="SSF51735">
    <property type="entry name" value="NAD(P)-binding Rossmann-fold domains"/>
    <property type="match status" value="1"/>
</dbReference>
<evidence type="ECO:0000256" key="1">
    <source>
        <dbReference type="ARBA" id="ARBA00005010"/>
    </source>
</evidence>
<accession>A0A6F8PVL5</accession>
<dbReference type="Gene3D" id="3.40.50.720">
    <property type="entry name" value="NAD(P)-binding Rossmann-like Domain"/>
    <property type="match status" value="1"/>
</dbReference>
<dbReference type="KEGG" id="tse:THMIRHAS_15650"/>
<dbReference type="GO" id="GO:0043115">
    <property type="term" value="F:precorrin-2 dehydrogenase activity"/>
    <property type="evidence" value="ECO:0007669"/>
    <property type="project" value="UniProtKB-UniRule"/>
</dbReference>
<dbReference type="GO" id="GO:0004851">
    <property type="term" value="F:uroporphyrin-III C-methyltransferase activity"/>
    <property type="evidence" value="ECO:0007669"/>
    <property type="project" value="UniProtKB-UniRule"/>
</dbReference>
<dbReference type="InterPro" id="IPR019478">
    <property type="entry name" value="Sirohaem_synthase_dimer_dom"/>
</dbReference>
<dbReference type="SUPFAM" id="SSF53790">
    <property type="entry name" value="Tetrapyrrole methylase"/>
    <property type="match status" value="1"/>
</dbReference>
<keyword evidence="22" id="KW-1185">Reference proteome</keyword>
<comment type="catalytic activity">
    <reaction evidence="13 15">
        <text>precorrin-2 + NAD(+) = sirohydrochlorin + NADH + 2 H(+)</text>
        <dbReference type="Rhea" id="RHEA:15613"/>
        <dbReference type="ChEBI" id="CHEBI:15378"/>
        <dbReference type="ChEBI" id="CHEBI:57540"/>
        <dbReference type="ChEBI" id="CHEBI:57945"/>
        <dbReference type="ChEBI" id="CHEBI:58351"/>
        <dbReference type="ChEBI" id="CHEBI:58827"/>
        <dbReference type="EC" id="1.3.1.76"/>
    </reaction>
</comment>
<comment type="caution">
    <text evidence="15">Lacks conserved residue(s) required for the propagation of feature annotation.</text>
</comment>
<gene>
    <name evidence="15 21" type="primary">cysG</name>
    <name evidence="21" type="ORF">THMIRHAS_15650</name>
</gene>
<organism evidence="21 22">
    <name type="scientific">Thiosulfatimonas sediminis</name>
    <dbReference type="NCBI Taxonomy" id="2675054"/>
    <lineage>
        <taxon>Bacteria</taxon>
        <taxon>Pseudomonadati</taxon>
        <taxon>Pseudomonadota</taxon>
        <taxon>Gammaproteobacteria</taxon>
        <taxon>Thiotrichales</taxon>
        <taxon>Piscirickettsiaceae</taxon>
        <taxon>Thiosulfatimonas</taxon>
    </lineage>
</organism>
<evidence type="ECO:0000256" key="10">
    <source>
        <dbReference type="ARBA" id="ARBA00023244"/>
    </source>
</evidence>
<dbReference type="InterPro" id="IPR028281">
    <property type="entry name" value="Sirohaem_synthase_central"/>
</dbReference>
<dbReference type="NCBIfam" id="TIGR01469">
    <property type="entry name" value="cobA_cysG_Cterm"/>
    <property type="match status" value="1"/>
</dbReference>
<dbReference type="Proteomes" id="UP000501726">
    <property type="component" value="Chromosome"/>
</dbReference>
<dbReference type="Gene3D" id="1.10.8.210">
    <property type="entry name" value="Sirohaem synthase, dimerisation domain"/>
    <property type="match status" value="1"/>
</dbReference>
<evidence type="ECO:0000256" key="13">
    <source>
        <dbReference type="ARBA" id="ARBA00047561"/>
    </source>
</evidence>
<evidence type="ECO:0000256" key="6">
    <source>
        <dbReference type="ARBA" id="ARBA00022691"/>
    </source>
</evidence>
<keyword evidence="6 15" id="KW-0949">S-adenosyl-L-methionine</keyword>
<feature type="region of interest" description="Uroporphyrinogen-III C-methyltransferase" evidence="15">
    <location>
        <begin position="222"/>
        <end position="483"/>
    </location>
</feature>
<evidence type="ECO:0000256" key="9">
    <source>
        <dbReference type="ARBA" id="ARBA00023239"/>
    </source>
</evidence>
<dbReference type="AlphaFoldDB" id="A0A6F8PVL5"/>
<dbReference type="EMBL" id="AP021889">
    <property type="protein sequence ID" value="BBP46192.1"/>
    <property type="molecule type" value="Genomic_DNA"/>
</dbReference>
<keyword evidence="11 15" id="KW-0511">Multifunctional enzyme</keyword>
<evidence type="ECO:0000256" key="2">
    <source>
        <dbReference type="ARBA" id="ARBA00005879"/>
    </source>
</evidence>
<feature type="region of interest" description="Precorrin-2 dehydrogenase / sirohydrochlorin ferrochelatase" evidence="15">
    <location>
        <begin position="1"/>
        <end position="206"/>
    </location>
</feature>
<feature type="binding site" evidence="15">
    <location>
        <position position="418"/>
    </location>
    <ligand>
        <name>S-adenosyl-L-methionine</name>
        <dbReference type="ChEBI" id="CHEBI:59789"/>
    </ligand>
</feature>
<dbReference type="SUPFAM" id="SSF75615">
    <property type="entry name" value="Siroheme synthase middle domains-like"/>
    <property type="match status" value="1"/>
</dbReference>
<dbReference type="GO" id="GO:0051266">
    <property type="term" value="F:sirohydrochlorin ferrochelatase activity"/>
    <property type="evidence" value="ECO:0007669"/>
    <property type="project" value="UniProtKB-EC"/>
</dbReference>
<keyword evidence="3 15" id="KW-0169">Cobalamin biosynthesis</keyword>
<comment type="pathway">
    <text evidence="15">Cofactor biosynthesis; adenosylcobalamin biosynthesis; sirohydrochlorin from precorrin-2: step 1/1.</text>
</comment>
<dbReference type="FunFam" id="3.30.950.10:FF:000001">
    <property type="entry name" value="Siroheme synthase"/>
    <property type="match status" value="1"/>
</dbReference>
<dbReference type="PANTHER" id="PTHR45790">
    <property type="entry name" value="SIROHEME SYNTHASE-RELATED"/>
    <property type="match status" value="1"/>
</dbReference>
<comment type="function">
    <text evidence="15">Multifunctional enzyme that catalyzes the SAM-dependent methylations of uroporphyrinogen III at position C-2 and C-7 to form precorrin-2 via precorrin-1. Then it catalyzes the NAD-dependent ring dehydrogenation of precorrin-2 to yield sirohydrochlorin. Finally, it catalyzes the ferrochelation of sirohydrochlorin to yield siroheme.</text>
</comment>
<dbReference type="PROSITE" id="PS00840">
    <property type="entry name" value="SUMT_2"/>
    <property type="match status" value="1"/>
</dbReference>
<comment type="pathway">
    <text evidence="1 15">Porphyrin-containing compound metabolism; siroheme biosynthesis; sirohydrochlorin from precorrin-2: step 1/1.</text>
</comment>
<feature type="domain" description="Tetrapyrrole methylase" evidence="18">
    <location>
        <begin position="224"/>
        <end position="433"/>
    </location>
</feature>
<feature type="domain" description="Sirohaem synthase dimerisation" evidence="19">
    <location>
        <begin position="157"/>
        <end position="210"/>
    </location>
</feature>
<comment type="pathway">
    <text evidence="12 15">Porphyrin-containing compound metabolism; siroheme biosynthesis; precorrin-2 from uroporphyrinogen III: step 1/1.</text>
</comment>
<evidence type="ECO:0000313" key="21">
    <source>
        <dbReference type="EMBL" id="BBP46192.1"/>
    </source>
</evidence>
<dbReference type="InterPro" id="IPR006367">
    <property type="entry name" value="Sirohaem_synthase_N"/>
</dbReference>
<sequence>MDYLPIFSKINDQPCVIVGGGTVAARKADLFIKAGARVTVIAPELKAEMRFHLEQGKVIWQWGEFSEALMATLERPQLVISATDVQPVNVAVYQYCKARHIPVNVADQTQYCDFILPGIVERGPMTIAVSTGGRSPVLARLMKSRLETLIPHGFSKVTELVGEYRQAVKDKISHPDGRKQFWEGLLNESFLDRVLHGKQQEARQMLEQKLHTDAQTEFSPQGEVYLIGAGPGDPELMTFKALRLLQQADVVVYDRLVSPEILDMARREAERIYVGKRERWHRMPQAKISELLLQLAQEGKKVARLKGGDPYIFGRGAEEAELLAEEGVPFQVVPGITAAAGCAASCDFPLTHRDYSHSVALVTGHQQAGAQKIDYARLAQSGDTMVFYMGIKNAAEIQSELIRHGVSKTIPAAIIENGTRANQKITVVTLDQLSDTIAHNKIQPPALLVIGEVLKVRAKLHQLQAAALLKKPQAAFEVLQVAV</sequence>
<dbReference type="GO" id="GO:0032259">
    <property type="term" value="P:methylation"/>
    <property type="evidence" value="ECO:0007669"/>
    <property type="project" value="UniProtKB-KW"/>
</dbReference>
<dbReference type="InterPro" id="IPR012409">
    <property type="entry name" value="Sirohaem_synth"/>
</dbReference>
<evidence type="ECO:0000256" key="5">
    <source>
        <dbReference type="ARBA" id="ARBA00022679"/>
    </source>
</evidence>
<feature type="binding site" evidence="15">
    <location>
        <position position="312"/>
    </location>
    <ligand>
        <name>S-adenosyl-L-methionine</name>
        <dbReference type="ChEBI" id="CHEBI:59789"/>
    </ligand>
</feature>
<feature type="active site" description="Proton donor" evidence="15 16">
    <location>
        <position position="276"/>
    </location>
</feature>
<evidence type="ECO:0000313" key="22">
    <source>
        <dbReference type="Proteomes" id="UP000501726"/>
    </source>
</evidence>
<dbReference type="InterPro" id="IPR050161">
    <property type="entry name" value="Siro_Cobalamin_biosynth"/>
</dbReference>
<evidence type="ECO:0000256" key="8">
    <source>
        <dbReference type="ARBA" id="ARBA00023027"/>
    </source>
</evidence>
<feature type="binding site" evidence="15">
    <location>
        <begin position="307"/>
        <end position="309"/>
    </location>
    <ligand>
        <name>S-adenosyl-L-methionine</name>
        <dbReference type="ChEBI" id="CHEBI:59789"/>
    </ligand>
</feature>
<keyword evidence="8 15" id="KW-0520">NAD</keyword>
<comment type="similarity">
    <text evidence="2 17">Belongs to the precorrin methyltransferase family.</text>
</comment>
<comment type="similarity">
    <text evidence="15">In the C-terminal section; belongs to the precorrin methyltransferase family.</text>
</comment>
<keyword evidence="10 15" id="KW-0627">Porphyrin biosynthesis</keyword>
<evidence type="ECO:0000256" key="17">
    <source>
        <dbReference type="RuleBase" id="RU003960"/>
    </source>
</evidence>
<feature type="domain" description="Siroheme synthase central" evidence="20">
    <location>
        <begin position="122"/>
        <end position="147"/>
    </location>
</feature>
<dbReference type="EC" id="2.1.1.107" evidence="15"/>
<feature type="active site" description="Proton acceptor" evidence="15 16">
    <location>
        <position position="254"/>
    </location>
</feature>
<evidence type="ECO:0000259" key="19">
    <source>
        <dbReference type="Pfam" id="PF10414"/>
    </source>
</evidence>
<feature type="binding site" evidence="15">
    <location>
        <position position="389"/>
    </location>
    <ligand>
        <name>S-adenosyl-L-methionine</name>
        <dbReference type="ChEBI" id="CHEBI:59789"/>
    </ligand>
</feature>
<name>A0A6F8PVL5_9GAMM</name>
<evidence type="ECO:0000256" key="7">
    <source>
        <dbReference type="ARBA" id="ARBA00023002"/>
    </source>
</evidence>
<reference evidence="22" key="1">
    <citation type="submission" date="2019-11" db="EMBL/GenBank/DDBJ databases">
        <title>Isolation and characterization of two novel species in the genus Thiomicrorhabdus.</title>
        <authorList>
            <person name="Mochizuki J."/>
            <person name="Kojima H."/>
            <person name="Fukui M."/>
        </authorList>
    </citation>
    <scope>NUCLEOTIDE SEQUENCE [LARGE SCALE GENOMIC DNA]</scope>
    <source>
        <strain evidence="22">aks77</strain>
    </source>
</reference>
<feature type="binding site" evidence="15">
    <location>
        <position position="231"/>
    </location>
    <ligand>
        <name>S-adenosyl-L-methionine</name>
        <dbReference type="ChEBI" id="CHEBI:59789"/>
    </ligand>
</feature>
<comment type="catalytic activity">
    <reaction evidence="15">
        <text>uroporphyrinogen III + 2 S-adenosyl-L-methionine = precorrin-2 + 2 S-adenosyl-L-homocysteine + H(+)</text>
        <dbReference type="Rhea" id="RHEA:32459"/>
        <dbReference type="ChEBI" id="CHEBI:15378"/>
        <dbReference type="ChEBI" id="CHEBI:57308"/>
        <dbReference type="ChEBI" id="CHEBI:57856"/>
        <dbReference type="ChEBI" id="CHEBI:58827"/>
        <dbReference type="ChEBI" id="CHEBI:59789"/>
        <dbReference type="EC" id="2.1.1.107"/>
    </reaction>
</comment>
<dbReference type="Pfam" id="PF00590">
    <property type="entry name" value="TP_methylase"/>
    <property type="match status" value="1"/>
</dbReference>
<keyword evidence="9 15" id="KW-0456">Lyase</keyword>
<dbReference type="NCBIfam" id="NF007922">
    <property type="entry name" value="PRK10637.1"/>
    <property type="match status" value="1"/>
</dbReference>
<dbReference type="InterPro" id="IPR014777">
    <property type="entry name" value="4pyrrole_Mease_sub1"/>
</dbReference>
<dbReference type="PANTHER" id="PTHR45790:SF3">
    <property type="entry name" value="S-ADENOSYL-L-METHIONINE-DEPENDENT UROPORPHYRINOGEN III METHYLTRANSFERASE, CHLOROPLASTIC"/>
    <property type="match status" value="1"/>
</dbReference>
<keyword evidence="5 15" id="KW-0808">Transferase</keyword>
<evidence type="ECO:0000259" key="20">
    <source>
        <dbReference type="Pfam" id="PF14824"/>
    </source>
</evidence>
<dbReference type="InterPro" id="IPR035996">
    <property type="entry name" value="4pyrrol_Methylase_sf"/>
</dbReference>
<evidence type="ECO:0000256" key="12">
    <source>
        <dbReference type="ARBA" id="ARBA00025705"/>
    </source>
</evidence>
<proteinExistence type="inferred from homology"/>
<dbReference type="NCBIfam" id="NF004790">
    <property type="entry name" value="PRK06136.1"/>
    <property type="match status" value="1"/>
</dbReference>